<dbReference type="Gene3D" id="3.40.605.10">
    <property type="entry name" value="Aldehyde Dehydrogenase, Chain A, domain 1"/>
    <property type="match status" value="1"/>
</dbReference>
<dbReference type="InterPro" id="IPR016163">
    <property type="entry name" value="Ald_DH_C"/>
</dbReference>
<evidence type="ECO:0000313" key="5">
    <source>
        <dbReference type="Proteomes" id="UP000091969"/>
    </source>
</evidence>
<reference evidence="4 6" key="2">
    <citation type="submission" date="2019-07" db="EMBL/GenBank/DDBJ databases">
        <title>Tepidimonas fonticaldi AT-A2 draft genome.</title>
        <authorList>
            <person name="Da Costa M.S."/>
            <person name="Froufe H.J.C."/>
            <person name="Egas C."/>
            <person name="Albuquerque L."/>
        </authorList>
    </citation>
    <scope>NUCLEOTIDE SEQUENCE [LARGE SCALE GENOMIC DNA]</scope>
    <source>
        <strain evidence="4 6">AT-A2</strain>
    </source>
</reference>
<dbReference type="InterPro" id="IPR012394">
    <property type="entry name" value="Aldehyde_DH_NAD(P)"/>
</dbReference>
<dbReference type="EC" id="1.2.1.68" evidence="4"/>
<organism evidence="3 5">
    <name type="scientific">Tepidimonas fonticaldi</name>
    <dbReference type="NCBI Taxonomy" id="1101373"/>
    <lineage>
        <taxon>Bacteria</taxon>
        <taxon>Pseudomonadati</taxon>
        <taxon>Pseudomonadota</taxon>
        <taxon>Betaproteobacteria</taxon>
        <taxon>Burkholderiales</taxon>
        <taxon>Tepidimonas</taxon>
    </lineage>
</organism>
<evidence type="ECO:0000313" key="3">
    <source>
        <dbReference type="EMBL" id="OBS30276.1"/>
    </source>
</evidence>
<evidence type="ECO:0000313" key="6">
    <source>
        <dbReference type="Proteomes" id="UP000316388"/>
    </source>
</evidence>
<evidence type="ECO:0000256" key="2">
    <source>
        <dbReference type="ARBA" id="ARBA00023027"/>
    </source>
</evidence>
<name>A0A1A6DUC3_9BURK</name>
<dbReference type="InterPro" id="IPR016161">
    <property type="entry name" value="Ald_DH/histidinol_DH"/>
</dbReference>
<sequence length="114" mass="12507">MGPVAVLDPPADCALMREEIFGPLPPIVPYDGGVESAMAAVNDCMLHQPQHGLPFGGIGPSGMGAYHGRHGFDRFSHLKGVYLQHPLVGAVFDRWVRPPYGAFSARLLRWMLRR</sequence>
<dbReference type="Proteomes" id="UP000316388">
    <property type="component" value="Unassembled WGS sequence"/>
</dbReference>
<evidence type="ECO:0000313" key="4">
    <source>
        <dbReference type="EMBL" id="TSE37837.1"/>
    </source>
</evidence>
<dbReference type="InterPro" id="IPR016162">
    <property type="entry name" value="Ald_DH_N"/>
</dbReference>
<dbReference type="Proteomes" id="UP000091969">
    <property type="component" value="Unassembled WGS sequence"/>
</dbReference>
<dbReference type="OrthoDB" id="6187633at2"/>
<keyword evidence="1 4" id="KW-0560">Oxidoreductase</keyword>
<accession>A0A1A6DUC3</accession>
<reference evidence="3 5" key="1">
    <citation type="submission" date="2016-06" db="EMBL/GenBank/DDBJ databases">
        <title>Genome sequence of Tepidimonas fonticaldi PL17.</title>
        <authorList>
            <person name="Pinnaka A.K."/>
        </authorList>
    </citation>
    <scope>NUCLEOTIDE SEQUENCE [LARGE SCALE GENOMIC DNA]</scope>
    <source>
        <strain evidence="3 5">PL17</strain>
    </source>
</reference>
<evidence type="ECO:0000256" key="1">
    <source>
        <dbReference type="ARBA" id="ARBA00023002"/>
    </source>
</evidence>
<dbReference type="GO" id="GO:0005737">
    <property type="term" value="C:cytoplasm"/>
    <property type="evidence" value="ECO:0007669"/>
    <property type="project" value="TreeGrafter"/>
</dbReference>
<dbReference type="GO" id="GO:0006081">
    <property type="term" value="P:aldehyde metabolic process"/>
    <property type="evidence" value="ECO:0007669"/>
    <property type="project" value="InterPro"/>
</dbReference>
<dbReference type="GO" id="GO:0050269">
    <property type="term" value="F:coniferyl-aldehyde dehydrogenase [NAD(P)+] activity"/>
    <property type="evidence" value="ECO:0007669"/>
    <property type="project" value="UniProtKB-EC"/>
</dbReference>
<dbReference type="RefSeq" id="WP_068608564.1">
    <property type="nucleotide sequence ID" value="NZ_LZDH01000056.1"/>
</dbReference>
<gene>
    <name evidence="4" type="primary">calB_1</name>
    <name evidence="3" type="ORF">A9O67_04315</name>
    <name evidence="4" type="ORF">Tfont_00490</name>
</gene>
<comment type="caution">
    <text evidence="3">The sequence shown here is derived from an EMBL/GenBank/DDBJ whole genome shotgun (WGS) entry which is preliminary data.</text>
</comment>
<dbReference type="STRING" id="1101373.A9O67_04315"/>
<dbReference type="SUPFAM" id="SSF53720">
    <property type="entry name" value="ALDH-like"/>
    <property type="match status" value="1"/>
</dbReference>
<dbReference type="EMBL" id="VJOO01000003">
    <property type="protein sequence ID" value="TSE37837.1"/>
    <property type="molecule type" value="Genomic_DNA"/>
</dbReference>
<dbReference type="GO" id="GO:0004029">
    <property type="term" value="F:aldehyde dehydrogenase (NAD+) activity"/>
    <property type="evidence" value="ECO:0007669"/>
    <property type="project" value="TreeGrafter"/>
</dbReference>
<protein>
    <submittedName>
        <fullName evidence="4">Coniferyl aldehyde dehydrogenase</fullName>
        <ecNumber evidence="4">1.2.1.68</ecNumber>
    </submittedName>
</protein>
<keyword evidence="2" id="KW-0520">NAD</keyword>
<keyword evidence="5" id="KW-1185">Reference proteome</keyword>
<dbReference type="PANTHER" id="PTHR43570:SF20">
    <property type="entry name" value="ALDEHYDE DEHYDROGENASE ALDX-RELATED"/>
    <property type="match status" value="1"/>
</dbReference>
<proteinExistence type="predicted"/>
<dbReference type="Gene3D" id="3.40.309.10">
    <property type="entry name" value="Aldehyde Dehydrogenase, Chain A, domain 2"/>
    <property type="match status" value="1"/>
</dbReference>
<dbReference type="EMBL" id="LZDH01000056">
    <property type="protein sequence ID" value="OBS30276.1"/>
    <property type="molecule type" value="Genomic_DNA"/>
</dbReference>
<dbReference type="PANTHER" id="PTHR43570">
    <property type="entry name" value="ALDEHYDE DEHYDROGENASE"/>
    <property type="match status" value="1"/>
</dbReference>
<dbReference type="AlphaFoldDB" id="A0A1A6DUC3"/>